<gene>
    <name evidence="1" type="ORF">NUW58_g7035</name>
</gene>
<organism evidence="1 2">
    <name type="scientific">Xylaria curta</name>
    <dbReference type="NCBI Taxonomy" id="42375"/>
    <lineage>
        <taxon>Eukaryota</taxon>
        <taxon>Fungi</taxon>
        <taxon>Dikarya</taxon>
        <taxon>Ascomycota</taxon>
        <taxon>Pezizomycotina</taxon>
        <taxon>Sordariomycetes</taxon>
        <taxon>Xylariomycetidae</taxon>
        <taxon>Xylariales</taxon>
        <taxon>Xylariaceae</taxon>
        <taxon>Xylaria</taxon>
    </lineage>
</organism>
<protein>
    <submittedName>
        <fullName evidence="1">Uncharacterized protein</fullName>
    </submittedName>
</protein>
<evidence type="ECO:0000313" key="1">
    <source>
        <dbReference type="EMBL" id="KAJ2980102.1"/>
    </source>
</evidence>
<proteinExistence type="predicted"/>
<dbReference type="Proteomes" id="UP001143856">
    <property type="component" value="Unassembled WGS sequence"/>
</dbReference>
<comment type="caution">
    <text evidence="1">The sequence shown here is derived from an EMBL/GenBank/DDBJ whole genome shotgun (WGS) entry which is preliminary data.</text>
</comment>
<keyword evidence="2" id="KW-1185">Reference proteome</keyword>
<name>A0ACC1NMG2_9PEZI</name>
<evidence type="ECO:0000313" key="2">
    <source>
        <dbReference type="Proteomes" id="UP001143856"/>
    </source>
</evidence>
<accession>A0ACC1NMG2</accession>
<reference evidence="1" key="1">
    <citation type="submission" date="2022-10" db="EMBL/GenBank/DDBJ databases">
        <title>Genome Sequence of Xylaria curta.</title>
        <authorList>
            <person name="Buettner E."/>
        </authorList>
    </citation>
    <scope>NUCLEOTIDE SEQUENCE</scope>
    <source>
        <strain evidence="1">Babe10</strain>
    </source>
</reference>
<sequence>MRLNSQSIRHMSAGKKTPQFAKGAGIWTSAKGAPVAIDQAINQADKSRGLAFAITNEKPYRWGEVLPYFWLRDNCRCGTCINQDTRQRNFDTFELPEDIGPVRITTNEAGLEIEWSHGSHISFYRWDFLESYMKGARPEPDDVPFVYFGSEGHANSSIEIEYAEFFKDETHAVGRLTDRIKRNGYAVVIGVPTESAKPTEDLLRKIGPIRETHYGGFYDFTADMKYADTAYTNIPLALHTDNTYFTDPSGVQAFHLLSHTVAGSVKGSGSDLGGQSSLLDGFYAAHIMKEEAPDLFEVLANVGVPYHASGNKGIAISPDELYPVLEYNTERNIMHRIRWNNDDRGVVFPGGKYSIMQWYKAAAKWREILARKELVYWFQLKPGNLLLFNNYRLLHGRSAFVGIRRICGGYINYDDFISRWRNTNYPRDQVLKQVTG</sequence>
<dbReference type="EMBL" id="JAPDGR010001727">
    <property type="protein sequence ID" value="KAJ2980102.1"/>
    <property type="molecule type" value="Genomic_DNA"/>
</dbReference>